<dbReference type="GO" id="GO:0000122">
    <property type="term" value="P:negative regulation of transcription by RNA polymerase II"/>
    <property type="evidence" value="ECO:0007669"/>
    <property type="project" value="TreeGrafter"/>
</dbReference>
<evidence type="ECO:0000256" key="3">
    <source>
        <dbReference type="ARBA" id="ARBA00022771"/>
    </source>
</evidence>
<comment type="caution">
    <text evidence="9">The sequence shown here is derived from an EMBL/GenBank/DDBJ whole genome shotgun (WGS) entry which is preliminary data.</text>
</comment>
<dbReference type="SUPFAM" id="SSF57716">
    <property type="entry name" value="Glucocorticoid receptor-like (DNA-binding domain)"/>
    <property type="match status" value="1"/>
</dbReference>
<dbReference type="EMBL" id="CALTRL010002722">
    <property type="protein sequence ID" value="CAH7676539.1"/>
    <property type="molecule type" value="Genomic_DNA"/>
</dbReference>
<evidence type="ECO:0000313" key="9">
    <source>
        <dbReference type="EMBL" id="CAH7676539.1"/>
    </source>
</evidence>
<evidence type="ECO:0000256" key="1">
    <source>
        <dbReference type="ARBA" id="ARBA00004123"/>
    </source>
</evidence>
<comment type="subcellular location">
    <subcellularLocation>
        <location evidence="1">Nucleus</location>
    </subcellularLocation>
</comment>
<dbReference type="InterPro" id="IPR039355">
    <property type="entry name" value="Transcription_factor_GATA"/>
</dbReference>
<dbReference type="AlphaFoldDB" id="A0AAV0B0L0"/>
<dbReference type="GO" id="GO:0000981">
    <property type="term" value="F:DNA-binding transcription factor activity, RNA polymerase II-specific"/>
    <property type="evidence" value="ECO:0007669"/>
    <property type="project" value="TreeGrafter"/>
</dbReference>
<evidence type="ECO:0000256" key="2">
    <source>
        <dbReference type="ARBA" id="ARBA00022723"/>
    </source>
</evidence>
<dbReference type="PROSITE" id="PS50114">
    <property type="entry name" value="GATA_ZN_FINGER_2"/>
    <property type="match status" value="1"/>
</dbReference>
<gene>
    <name evidence="9" type="ORF">PPACK8108_LOCUS11683</name>
</gene>
<name>A0AAV0B0L0_PHAPC</name>
<dbReference type="GO" id="GO:0008270">
    <property type="term" value="F:zinc ion binding"/>
    <property type="evidence" value="ECO:0007669"/>
    <property type="project" value="UniProtKB-KW"/>
</dbReference>
<dbReference type="Gene3D" id="3.30.50.10">
    <property type="entry name" value="Erythroid Transcription Factor GATA-1, subunit A"/>
    <property type="match status" value="1"/>
</dbReference>
<feature type="region of interest" description="Disordered" evidence="7">
    <location>
        <begin position="34"/>
        <end position="59"/>
    </location>
</feature>
<keyword evidence="4" id="KW-0862">Zinc</keyword>
<sequence>TPLWRRDREGKPLCNACGLFVNLHGISRPAALSTGVIKRRNRAKNGDKEKSSQKPSQRS</sequence>
<dbReference type="GO" id="GO:0000978">
    <property type="term" value="F:RNA polymerase II cis-regulatory region sequence-specific DNA binding"/>
    <property type="evidence" value="ECO:0007669"/>
    <property type="project" value="TreeGrafter"/>
</dbReference>
<proteinExistence type="predicted"/>
<keyword evidence="10" id="KW-1185">Reference proteome</keyword>
<organism evidence="9 10">
    <name type="scientific">Phakopsora pachyrhizi</name>
    <name type="common">Asian soybean rust disease fungus</name>
    <dbReference type="NCBI Taxonomy" id="170000"/>
    <lineage>
        <taxon>Eukaryota</taxon>
        <taxon>Fungi</taxon>
        <taxon>Dikarya</taxon>
        <taxon>Basidiomycota</taxon>
        <taxon>Pucciniomycotina</taxon>
        <taxon>Pucciniomycetes</taxon>
        <taxon>Pucciniales</taxon>
        <taxon>Phakopsoraceae</taxon>
        <taxon>Phakopsora</taxon>
    </lineage>
</organism>
<evidence type="ECO:0000256" key="4">
    <source>
        <dbReference type="ARBA" id="ARBA00022833"/>
    </source>
</evidence>
<protein>
    <recommendedName>
        <fullName evidence="8">GATA-type domain-containing protein</fullName>
    </recommendedName>
</protein>
<dbReference type="GO" id="GO:0005634">
    <property type="term" value="C:nucleus"/>
    <property type="evidence" value="ECO:0007669"/>
    <property type="project" value="UniProtKB-SubCell"/>
</dbReference>
<reference evidence="9" key="1">
    <citation type="submission" date="2022-06" db="EMBL/GenBank/DDBJ databases">
        <authorList>
            <consortium name="SYNGENTA / RWTH Aachen University"/>
        </authorList>
    </citation>
    <scope>NUCLEOTIDE SEQUENCE</scope>
</reference>
<dbReference type="PANTHER" id="PTHR10071">
    <property type="entry name" value="TRANSCRIPTION FACTOR GATA FAMILY MEMBER"/>
    <property type="match status" value="1"/>
</dbReference>
<keyword evidence="5" id="KW-0539">Nucleus</keyword>
<keyword evidence="3 6" id="KW-0863">Zinc-finger</keyword>
<dbReference type="Proteomes" id="UP001153365">
    <property type="component" value="Unassembled WGS sequence"/>
</dbReference>
<evidence type="ECO:0000256" key="6">
    <source>
        <dbReference type="PROSITE-ProRule" id="PRU00094"/>
    </source>
</evidence>
<feature type="non-terminal residue" evidence="9">
    <location>
        <position position="1"/>
    </location>
</feature>
<keyword evidence="2" id="KW-0479">Metal-binding</keyword>
<dbReference type="PANTHER" id="PTHR10071:SF281">
    <property type="entry name" value="BOX A-BINDING FACTOR-RELATED"/>
    <property type="match status" value="1"/>
</dbReference>
<evidence type="ECO:0000256" key="5">
    <source>
        <dbReference type="ARBA" id="ARBA00023242"/>
    </source>
</evidence>
<dbReference type="InterPro" id="IPR000679">
    <property type="entry name" value="Znf_GATA"/>
</dbReference>
<dbReference type="Pfam" id="PF00320">
    <property type="entry name" value="GATA"/>
    <property type="match status" value="1"/>
</dbReference>
<dbReference type="SMART" id="SM00401">
    <property type="entry name" value="ZnF_GATA"/>
    <property type="match status" value="1"/>
</dbReference>
<accession>A0AAV0B0L0</accession>
<evidence type="ECO:0000259" key="8">
    <source>
        <dbReference type="PROSITE" id="PS50114"/>
    </source>
</evidence>
<dbReference type="InterPro" id="IPR013088">
    <property type="entry name" value="Znf_NHR/GATA"/>
</dbReference>
<dbReference type="CDD" id="cd00202">
    <property type="entry name" value="ZnF_GATA"/>
    <property type="match status" value="1"/>
</dbReference>
<evidence type="ECO:0000313" key="10">
    <source>
        <dbReference type="Proteomes" id="UP001153365"/>
    </source>
</evidence>
<evidence type="ECO:0000256" key="7">
    <source>
        <dbReference type="SAM" id="MobiDB-lite"/>
    </source>
</evidence>
<feature type="domain" description="GATA-type" evidence="8">
    <location>
        <begin position="1"/>
        <end position="40"/>
    </location>
</feature>
<dbReference type="GO" id="GO:0045944">
    <property type="term" value="P:positive regulation of transcription by RNA polymerase II"/>
    <property type="evidence" value="ECO:0007669"/>
    <property type="project" value="TreeGrafter"/>
</dbReference>